<feature type="region of interest" description="Disordered" evidence="1">
    <location>
        <begin position="1"/>
        <end position="125"/>
    </location>
</feature>
<evidence type="ECO:0000313" key="3">
    <source>
        <dbReference type="EMBL" id="ASP47804.1"/>
    </source>
</evidence>
<feature type="compositionally biased region" description="Low complexity" evidence="1">
    <location>
        <begin position="97"/>
        <end position="122"/>
    </location>
</feature>
<feature type="compositionally biased region" description="Acidic residues" evidence="1">
    <location>
        <begin position="496"/>
        <end position="509"/>
    </location>
</feature>
<dbReference type="EMBL" id="CP020465">
    <property type="protein sequence ID" value="ASP47804.1"/>
    <property type="molecule type" value="Genomic_DNA"/>
</dbReference>
<keyword evidence="2" id="KW-1133">Transmembrane helix</keyword>
<dbReference type="PANTHER" id="PTHR38043:SF1">
    <property type="entry name" value="PROTEIN HEMX"/>
    <property type="match status" value="1"/>
</dbReference>
<dbReference type="Proteomes" id="UP000202259">
    <property type="component" value="Chromosome"/>
</dbReference>
<sequence>MSDKKQPKQSKPDNTSADSSNPESQTGLTASINMSSSQEASSNQPASADSTEKSSDKPKNKTVIKAPDKVKLTAEESKTQTSPASNKTNDKSASPVKNTASNTSNKSTTVSPKTSQEKSTANKAKKSKVSKIAVVALIIALIAILASVAHYYWSEQQKAQYSLQLNDILEDKLVSNQQEIAQQLARNSQGITQNITQQLSQSKQASASELNALRNKLEQGNRLEQSNQDTIAQLQQKIASLGQNQPSDWLLQEAEYLIRLASRSLWLENETGTAISLLNDADMRIEELNDPQFLALRQIIQQDIAKLQLLPKLATDNVILKLMTLDQQIKQLPLALFEIPEIHKTETTLELTDNANDWRENLAKTWRKFTDEFFTVTRRTGNIEPLMSPQFQQNLRENLSLKLQTAIWAASKSKGNIYQQSLNDIQRWVSEYFDMTKLENKNFLKTIDTLKAATINVDYPNNLASLKEIRQLLSVKMKSTHPILENRNILDTQQASEDEPTSSELSEDL</sequence>
<dbReference type="KEGG" id="cber:B5D82_08580"/>
<keyword evidence="2" id="KW-0812">Transmembrane</keyword>
<feature type="compositionally biased region" description="Polar residues" evidence="1">
    <location>
        <begin position="12"/>
        <end position="49"/>
    </location>
</feature>
<dbReference type="Pfam" id="PF04375">
    <property type="entry name" value="HemX"/>
    <property type="match status" value="1"/>
</dbReference>
<reference evidence="3 4" key="1">
    <citation type="submission" date="2017-08" db="EMBL/GenBank/DDBJ databases">
        <title>Complete genome of Colwellia sp. NB097-1, a psychrophile bacterium ioslated from Bering Sea.</title>
        <authorList>
            <person name="Chen X."/>
        </authorList>
    </citation>
    <scope>NUCLEOTIDE SEQUENCE [LARGE SCALE GENOMIC DNA]</scope>
    <source>
        <strain evidence="3 4">NB097-1</strain>
    </source>
</reference>
<feature type="transmembrane region" description="Helical" evidence="2">
    <location>
        <begin position="132"/>
        <end position="153"/>
    </location>
</feature>
<evidence type="ECO:0000256" key="1">
    <source>
        <dbReference type="SAM" id="MobiDB-lite"/>
    </source>
</evidence>
<evidence type="ECO:0000256" key="2">
    <source>
        <dbReference type="SAM" id="Phobius"/>
    </source>
</evidence>
<feature type="compositionally biased region" description="Polar residues" evidence="1">
    <location>
        <begin position="79"/>
        <end position="96"/>
    </location>
</feature>
<gene>
    <name evidence="3" type="ORF">B5D82_08580</name>
</gene>
<dbReference type="AlphaFoldDB" id="A0A222G8X7"/>
<dbReference type="PANTHER" id="PTHR38043">
    <property type="entry name" value="PROTEIN HEMX"/>
    <property type="match status" value="1"/>
</dbReference>
<feature type="compositionally biased region" description="Basic and acidic residues" evidence="1">
    <location>
        <begin position="66"/>
        <end position="78"/>
    </location>
</feature>
<dbReference type="OrthoDB" id="5739852at2"/>
<keyword evidence="2" id="KW-0472">Membrane</keyword>
<protein>
    <recommendedName>
        <fullName evidence="5">Heme biosynthesis operon protein HemX</fullName>
    </recommendedName>
</protein>
<proteinExistence type="predicted"/>
<feature type="compositionally biased region" description="Basic and acidic residues" evidence="1">
    <location>
        <begin position="50"/>
        <end position="59"/>
    </location>
</feature>
<dbReference type="RefSeq" id="WP_081150793.1">
    <property type="nucleotide sequence ID" value="NZ_CP020465.1"/>
</dbReference>
<evidence type="ECO:0008006" key="5">
    <source>
        <dbReference type="Google" id="ProtNLM"/>
    </source>
</evidence>
<dbReference type="InterPro" id="IPR007470">
    <property type="entry name" value="HemX"/>
</dbReference>
<name>A0A222G8X7_9GAMM</name>
<accession>A0A222G8X7</accession>
<feature type="region of interest" description="Disordered" evidence="1">
    <location>
        <begin position="489"/>
        <end position="509"/>
    </location>
</feature>
<keyword evidence="4" id="KW-1185">Reference proteome</keyword>
<organism evidence="3 4">
    <name type="scientific">Cognaticolwellia beringensis</name>
    <dbReference type="NCBI Taxonomy" id="1967665"/>
    <lineage>
        <taxon>Bacteria</taxon>
        <taxon>Pseudomonadati</taxon>
        <taxon>Pseudomonadota</taxon>
        <taxon>Gammaproteobacteria</taxon>
        <taxon>Alteromonadales</taxon>
        <taxon>Colwelliaceae</taxon>
        <taxon>Cognaticolwellia</taxon>
    </lineage>
</organism>
<evidence type="ECO:0000313" key="4">
    <source>
        <dbReference type="Proteomes" id="UP000202259"/>
    </source>
</evidence>